<sequence length="60" mass="6253">MIHRPDRKVECASQLPAPVTGDLSQPLREAKPASSSRRVPSFSAVSIGPAIAGSSIATRP</sequence>
<evidence type="ECO:0000256" key="1">
    <source>
        <dbReference type="SAM" id="MobiDB-lite"/>
    </source>
</evidence>
<protein>
    <submittedName>
        <fullName evidence="2">Uncharacterized protein</fullName>
    </submittedName>
</protein>
<reference evidence="2" key="2">
    <citation type="submission" date="2024-07" db="EMBL/GenBank/DDBJ databases">
        <title>Streptomyces haneummycinica sp. nov., a new antibiotic-producing actinobacterium isolated from marine sediment.</title>
        <authorList>
            <person name="Uemura M."/>
            <person name="Hamada M."/>
            <person name="Hirano S."/>
            <person name="Kobayashi K."/>
            <person name="Ohshiro T."/>
            <person name="Kobayashi T."/>
            <person name="Terahara T."/>
        </authorList>
    </citation>
    <scope>NUCLEOTIDE SEQUENCE</scope>
    <source>
        <strain evidence="2">KM77-8</strain>
    </source>
</reference>
<feature type="region of interest" description="Disordered" evidence="1">
    <location>
        <begin position="1"/>
        <end position="44"/>
    </location>
</feature>
<dbReference type="AlphaFoldDB" id="A0AAT9HJH2"/>
<reference evidence="2" key="1">
    <citation type="submission" date="2024-06" db="EMBL/GenBank/DDBJ databases">
        <authorList>
            <consortium name="consrtm"/>
            <person name="Uemura M."/>
            <person name="Terahara T."/>
        </authorList>
    </citation>
    <scope>NUCLEOTIDE SEQUENCE</scope>
    <source>
        <strain evidence="2">KM77-8</strain>
    </source>
</reference>
<accession>A0AAT9HJH2</accession>
<organism evidence="2">
    <name type="scientific">Streptomyces haneummycinicus</name>
    <dbReference type="NCBI Taxonomy" id="3074435"/>
    <lineage>
        <taxon>Bacteria</taxon>
        <taxon>Bacillati</taxon>
        <taxon>Actinomycetota</taxon>
        <taxon>Actinomycetes</taxon>
        <taxon>Kitasatosporales</taxon>
        <taxon>Streptomycetaceae</taxon>
        <taxon>Streptomyces</taxon>
    </lineage>
</organism>
<dbReference type="EMBL" id="AP035768">
    <property type="protein sequence ID" value="BFO17576.1"/>
    <property type="molecule type" value="Genomic_DNA"/>
</dbReference>
<gene>
    <name evidence="2" type="ORF">SHKM778_39640</name>
</gene>
<proteinExistence type="predicted"/>
<evidence type="ECO:0000313" key="2">
    <source>
        <dbReference type="EMBL" id="BFO17576.1"/>
    </source>
</evidence>
<name>A0AAT9HJH2_9ACTN</name>